<evidence type="ECO:0000256" key="4">
    <source>
        <dbReference type="ARBA" id="ARBA00022842"/>
    </source>
</evidence>
<protein>
    <submittedName>
        <fullName evidence="6">Carbohydrate deacetylase</fullName>
    </submittedName>
</protein>
<sequence>MTLQQKLGFEADARVLILHADDIGMCQATVSAWTSLVEFGLLTSASAMPACSWFPSTALHAGELGERADLGVHLTLNCEWDHYRWGPVTRTSADDGLTGAEGYFHPLAKPTHAHARVEAVRTELTAQIERAIAAGVELTHLDSHMLTMFSPALLPVYLDLAHQYRLPPLIPRWSADEIAQWCVLDQAAAQTMYDQIATRDAAGQTVLIDGFECLPFGEAFEPEERRAWAVNWLDTLGAGVHCLIGHPADDTPELRAIADDWRVRTGDRALFADPLFRDAIAERGFRLVGMRELRDAAYPR</sequence>
<dbReference type="Pfam" id="PF04794">
    <property type="entry name" value="YdjC"/>
    <property type="match status" value="1"/>
</dbReference>
<proteinExistence type="predicted"/>
<organism evidence="6 7">
    <name type="scientific">Jeongeupia chitinilytica</name>
    <dbReference type="NCBI Taxonomy" id="1041641"/>
    <lineage>
        <taxon>Bacteria</taxon>
        <taxon>Pseudomonadati</taxon>
        <taxon>Pseudomonadota</taxon>
        <taxon>Betaproteobacteria</taxon>
        <taxon>Neisseriales</taxon>
        <taxon>Chitinibacteraceae</taxon>
        <taxon>Jeongeupia</taxon>
    </lineage>
</organism>
<dbReference type="PANTHER" id="PTHR31609">
    <property type="entry name" value="YDJC DEACETYLASE FAMILY MEMBER"/>
    <property type="match status" value="1"/>
</dbReference>
<dbReference type="PANTHER" id="PTHR31609:SF1">
    <property type="entry name" value="CARBOHYDRATE DEACETYLASE"/>
    <property type="match status" value="1"/>
</dbReference>
<evidence type="ECO:0000313" key="7">
    <source>
        <dbReference type="Proteomes" id="UP000604737"/>
    </source>
</evidence>
<dbReference type="InterPro" id="IPR006879">
    <property type="entry name" value="YdjC-like"/>
</dbReference>
<dbReference type="EMBL" id="BMYO01000010">
    <property type="protein sequence ID" value="GHD68578.1"/>
    <property type="molecule type" value="Genomic_DNA"/>
</dbReference>
<keyword evidence="7" id="KW-1185">Reference proteome</keyword>
<keyword evidence="5" id="KW-0119">Carbohydrate metabolism</keyword>
<evidence type="ECO:0000256" key="5">
    <source>
        <dbReference type="ARBA" id="ARBA00023277"/>
    </source>
</evidence>
<dbReference type="Proteomes" id="UP000604737">
    <property type="component" value="Unassembled WGS sequence"/>
</dbReference>
<dbReference type="CDD" id="cd10802">
    <property type="entry name" value="YdjC_TTHB029_like"/>
    <property type="match status" value="1"/>
</dbReference>
<keyword evidence="4" id="KW-0460">Magnesium</keyword>
<keyword evidence="3" id="KW-0378">Hydrolase</keyword>
<comment type="cofactor">
    <cofactor evidence="1">
        <name>Mg(2+)</name>
        <dbReference type="ChEBI" id="CHEBI:18420"/>
    </cofactor>
</comment>
<evidence type="ECO:0000313" key="6">
    <source>
        <dbReference type="EMBL" id="GHD68578.1"/>
    </source>
</evidence>
<dbReference type="Gene3D" id="3.20.20.370">
    <property type="entry name" value="Glycoside hydrolase/deacetylase"/>
    <property type="match status" value="1"/>
</dbReference>
<dbReference type="SUPFAM" id="SSF88713">
    <property type="entry name" value="Glycoside hydrolase/deacetylase"/>
    <property type="match status" value="1"/>
</dbReference>
<reference evidence="7" key="1">
    <citation type="journal article" date="2019" name="Int. J. Syst. Evol. Microbiol.">
        <title>The Global Catalogue of Microorganisms (GCM) 10K type strain sequencing project: providing services to taxonomists for standard genome sequencing and annotation.</title>
        <authorList>
            <consortium name="The Broad Institute Genomics Platform"/>
            <consortium name="The Broad Institute Genome Sequencing Center for Infectious Disease"/>
            <person name="Wu L."/>
            <person name="Ma J."/>
        </authorList>
    </citation>
    <scope>NUCLEOTIDE SEQUENCE [LARGE SCALE GENOMIC DNA]</scope>
    <source>
        <strain evidence="7">KCTC 23701</strain>
    </source>
</reference>
<comment type="caution">
    <text evidence="6">The sequence shown here is derived from an EMBL/GenBank/DDBJ whole genome shotgun (WGS) entry which is preliminary data.</text>
</comment>
<evidence type="ECO:0000256" key="2">
    <source>
        <dbReference type="ARBA" id="ARBA00022723"/>
    </source>
</evidence>
<evidence type="ECO:0000256" key="1">
    <source>
        <dbReference type="ARBA" id="ARBA00001946"/>
    </source>
</evidence>
<gene>
    <name evidence="6" type="ORF">GCM10007350_34200</name>
</gene>
<name>A0ABQ3H3J0_9NEIS</name>
<dbReference type="InterPro" id="IPR011330">
    <property type="entry name" value="Glyco_hydro/deAcase_b/a-brl"/>
</dbReference>
<evidence type="ECO:0000256" key="3">
    <source>
        <dbReference type="ARBA" id="ARBA00022801"/>
    </source>
</evidence>
<keyword evidence="2" id="KW-0479">Metal-binding</keyword>
<accession>A0ABQ3H3J0</accession>
<dbReference type="RefSeq" id="WP_189462171.1">
    <property type="nucleotide sequence ID" value="NZ_BMYO01000010.1"/>
</dbReference>